<dbReference type="Proteomes" id="UP000070366">
    <property type="component" value="Unassembled WGS sequence"/>
</dbReference>
<organism evidence="2 3">
    <name type="scientific">Christensenella minuta</name>
    <dbReference type="NCBI Taxonomy" id="626937"/>
    <lineage>
        <taxon>Bacteria</taxon>
        <taxon>Bacillati</taxon>
        <taxon>Bacillota</taxon>
        <taxon>Clostridia</taxon>
        <taxon>Christensenellales</taxon>
        <taxon>Christensenellaceae</taxon>
        <taxon>Christensenella</taxon>
    </lineage>
</organism>
<evidence type="ECO:0000256" key="1">
    <source>
        <dbReference type="SAM" id="MobiDB-lite"/>
    </source>
</evidence>
<reference evidence="2 3" key="1">
    <citation type="submission" date="2016-02" db="EMBL/GenBank/DDBJ databases">
        <authorList>
            <person name="Wen L."/>
            <person name="He K."/>
            <person name="Yang H."/>
        </authorList>
    </citation>
    <scope>NUCLEOTIDE SEQUENCE [LARGE SCALE GENOMIC DNA]</scope>
    <source>
        <strain evidence="2 3">DSM 22607</strain>
    </source>
</reference>
<feature type="compositionally biased region" description="Basic and acidic residues" evidence="1">
    <location>
        <begin position="61"/>
        <end position="103"/>
    </location>
</feature>
<accession>A0A136Q7I4</accession>
<dbReference type="EMBL" id="LSZW01000035">
    <property type="protein sequence ID" value="KXK66637.1"/>
    <property type="molecule type" value="Genomic_DNA"/>
</dbReference>
<keyword evidence="3" id="KW-1185">Reference proteome</keyword>
<evidence type="ECO:0000313" key="3">
    <source>
        <dbReference type="Proteomes" id="UP000070366"/>
    </source>
</evidence>
<gene>
    <name evidence="2" type="ORF">HMPREF3293_00468</name>
</gene>
<dbReference type="AlphaFoldDB" id="A0A136Q7I4"/>
<protein>
    <submittedName>
        <fullName evidence="2">Uncharacterized protein</fullName>
    </submittedName>
</protein>
<evidence type="ECO:0000313" key="2">
    <source>
        <dbReference type="EMBL" id="KXK66637.1"/>
    </source>
</evidence>
<proteinExistence type="predicted"/>
<sequence length="103" mass="12459">MFGRRNDDFHSRSFLLRTLYQKREVYAPEKECIIANKHKQEDTIMTMHGHRSARRGNQMRQLHDTHEAEQSREREQLREAVEKYREKERGGAEARKYEPKEEG</sequence>
<feature type="region of interest" description="Disordered" evidence="1">
    <location>
        <begin position="48"/>
        <end position="103"/>
    </location>
</feature>
<comment type="caution">
    <text evidence="2">The sequence shown here is derived from an EMBL/GenBank/DDBJ whole genome shotgun (WGS) entry which is preliminary data.</text>
</comment>
<name>A0A136Q7I4_9FIRM</name>